<feature type="transmembrane region" description="Helical" evidence="8">
    <location>
        <begin position="58"/>
        <end position="78"/>
    </location>
</feature>
<dbReference type="InterPro" id="IPR002524">
    <property type="entry name" value="Cation_efflux"/>
</dbReference>
<evidence type="ECO:0000256" key="3">
    <source>
        <dbReference type="ARBA" id="ARBA00022448"/>
    </source>
</evidence>
<feature type="transmembrane region" description="Helical" evidence="8">
    <location>
        <begin position="188"/>
        <end position="208"/>
    </location>
</feature>
<evidence type="ECO:0000256" key="1">
    <source>
        <dbReference type="ARBA" id="ARBA00004141"/>
    </source>
</evidence>
<dbReference type="InterPro" id="IPR027469">
    <property type="entry name" value="Cation_efflux_TMD_sf"/>
</dbReference>
<keyword evidence="4 8" id="KW-0812">Transmembrane</keyword>
<gene>
    <name evidence="11" type="ORF">CLV92_1127</name>
</gene>
<evidence type="ECO:0000313" key="12">
    <source>
        <dbReference type="Proteomes" id="UP000239485"/>
    </source>
</evidence>
<dbReference type="InterPro" id="IPR027470">
    <property type="entry name" value="Cation_efflux_CTD"/>
</dbReference>
<dbReference type="PANTHER" id="PTHR11562">
    <property type="entry name" value="CATION EFFLUX PROTEIN/ ZINC TRANSPORTER"/>
    <property type="match status" value="1"/>
</dbReference>
<keyword evidence="7 8" id="KW-0472">Membrane</keyword>
<feature type="transmembrane region" description="Helical" evidence="8">
    <location>
        <begin position="90"/>
        <end position="112"/>
    </location>
</feature>
<dbReference type="Gene3D" id="3.30.70.1350">
    <property type="entry name" value="Cation efflux protein, cytoplasmic domain"/>
    <property type="match status" value="1"/>
</dbReference>
<keyword evidence="6" id="KW-0406">Ion transport</keyword>
<dbReference type="SUPFAM" id="SSF161111">
    <property type="entry name" value="Cation efflux protein transmembrane domain-like"/>
    <property type="match status" value="1"/>
</dbReference>
<feature type="transmembrane region" description="Helical" evidence="8">
    <location>
        <begin position="162"/>
        <end position="182"/>
    </location>
</feature>
<comment type="caution">
    <text evidence="11">The sequence shown here is derived from an EMBL/GenBank/DDBJ whole genome shotgun (WGS) entry which is preliminary data.</text>
</comment>
<sequence length="313" mass="32707">MGTHHGHGHGHGHGHALATASARHRRRLAVVLAITLVVLVAEVVGGLLSGSLALLADAGHMVTDAAGLAFALVAVQLAQRPATSRRTWGLARAEVLAAAANAMVLGAVGVLVVVEAVQRLAEPSPVRTAEMLIFGVVGLVGNAVGILLLARASKESLNVRGAFLEVLTDAVASAGVIVAAVVMRLTGWQRVDAVVAGAIAVLIVPRAWRLLREAVDVLLETVPKGIDLDEVRAHILRVPHVVDVHDLHASTVTSGLPVLSVHVSVEPGCFLDGHAPQLLDQVQECIAEHFDVVHSTIQLEPAGHDDHERLLHA</sequence>
<comment type="similarity">
    <text evidence="2">Belongs to the cation diffusion facilitator (CDF) transporter (TC 2.A.4) family. SLC30A subfamily.</text>
</comment>
<dbReference type="InterPro" id="IPR050681">
    <property type="entry name" value="CDF/SLC30A"/>
</dbReference>
<dbReference type="SUPFAM" id="SSF160240">
    <property type="entry name" value="Cation efflux protein cytoplasmic domain-like"/>
    <property type="match status" value="1"/>
</dbReference>
<evidence type="ECO:0000256" key="2">
    <source>
        <dbReference type="ARBA" id="ARBA00008873"/>
    </source>
</evidence>
<feature type="domain" description="Cation efflux protein cytoplasmic" evidence="10">
    <location>
        <begin position="223"/>
        <end position="301"/>
    </location>
</feature>
<dbReference type="InterPro" id="IPR036837">
    <property type="entry name" value="Cation_efflux_CTD_sf"/>
</dbReference>
<accession>A0A2S6IF38</accession>
<organism evidence="11 12">
    <name type="scientific">Kineococcus xinjiangensis</name>
    <dbReference type="NCBI Taxonomy" id="512762"/>
    <lineage>
        <taxon>Bacteria</taxon>
        <taxon>Bacillati</taxon>
        <taxon>Actinomycetota</taxon>
        <taxon>Actinomycetes</taxon>
        <taxon>Kineosporiales</taxon>
        <taxon>Kineosporiaceae</taxon>
        <taxon>Kineococcus</taxon>
    </lineage>
</organism>
<feature type="transmembrane region" description="Helical" evidence="8">
    <location>
        <begin position="28"/>
        <end position="52"/>
    </location>
</feature>
<dbReference type="Gene3D" id="1.20.1510.10">
    <property type="entry name" value="Cation efflux protein transmembrane domain"/>
    <property type="match status" value="1"/>
</dbReference>
<protein>
    <submittedName>
        <fullName evidence="11">Cobalt-zinc-cadmium efflux system protein</fullName>
    </submittedName>
</protein>
<keyword evidence="3" id="KW-0813">Transport</keyword>
<evidence type="ECO:0000313" key="11">
    <source>
        <dbReference type="EMBL" id="PPK92835.1"/>
    </source>
</evidence>
<feature type="domain" description="Cation efflux protein transmembrane" evidence="9">
    <location>
        <begin position="29"/>
        <end position="219"/>
    </location>
</feature>
<dbReference type="OrthoDB" id="9809646at2"/>
<evidence type="ECO:0000259" key="9">
    <source>
        <dbReference type="Pfam" id="PF01545"/>
    </source>
</evidence>
<dbReference type="PANTHER" id="PTHR11562:SF17">
    <property type="entry name" value="RE54080P-RELATED"/>
    <property type="match status" value="1"/>
</dbReference>
<feature type="transmembrane region" description="Helical" evidence="8">
    <location>
        <begin position="132"/>
        <end position="150"/>
    </location>
</feature>
<evidence type="ECO:0000256" key="5">
    <source>
        <dbReference type="ARBA" id="ARBA00022989"/>
    </source>
</evidence>
<proteinExistence type="inferred from homology"/>
<evidence type="ECO:0000256" key="6">
    <source>
        <dbReference type="ARBA" id="ARBA00023065"/>
    </source>
</evidence>
<dbReference type="Pfam" id="PF16916">
    <property type="entry name" value="ZT_dimer"/>
    <property type="match status" value="1"/>
</dbReference>
<name>A0A2S6IF38_9ACTN</name>
<evidence type="ECO:0000256" key="4">
    <source>
        <dbReference type="ARBA" id="ARBA00022692"/>
    </source>
</evidence>
<evidence type="ECO:0000256" key="8">
    <source>
        <dbReference type="SAM" id="Phobius"/>
    </source>
</evidence>
<dbReference type="Pfam" id="PF01545">
    <property type="entry name" value="Cation_efflux"/>
    <property type="match status" value="1"/>
</dbReference>
<dbReference type="InterPro" id="IPR058533">
    <property type="entry name" value="Cation_efflux_TM"/>
</dbReference>
<dbReference type="AlphaFoldDB" id="A0A2S6IF38"/>
<dbReference type="EMBL" id="PTJD01000012">
    <property type="protein sequence ID" value="PPK92835.1"/>
    <property type="molecule type" value="Genomic_DNA"/>
</dbReference>
<dbReference type="GO" id="GO:0005886">
    <property type="term" value="C:plasma membrane"/>
    <property type="evidence" value="ECO:0007669"/>
    <property type="project" value="TreeGrafter"/>
</dbReference>
<comment type="subcellular location">
    <subcellularLocation>
        <location evidence="1">Membrane</location>
        <topology evidence="1">Multi-pass membrane protein</topology>
    </subcellularLocation>
</comment>
<dbReference type="NCBIfam" id="TIGR01297">
    <property type="entry name" value="CDF"/>
    <property type="match status" value="1"/>
</dbReference>
<dbReference type="Proteomes" id="UP000239485">
    <property type="component" value="Unassembled WGS sequence"/>
</dbReference>
<keyword evidence="5 8" id="KW-1133">Transmembrane helix</keyword>
<keyword evidence="12" id="KW-1185">Reference proteome</keyword>
<evidence type="ECO:0000259" key="10">
    <source>
        <dbReference type="Pfam" id="PF16916"/>
    </source>
</evidence>
<reference evidence="11 12" key="1">
    <citation type="submission" date="2018-02" db="EMBL/GenBank/DDBJ databases">
        <title>Genomic Encyclopedia of Archaeal and Bacterial Type Strains, Phase II (KMG-II): from individual species to whole genera.</title>
        <authorList>
            <person name="Goeker M."/>
        </authorList>
    </citation>
    <scope>NUCLEOTIDE SEQUENCE [LARGE SCALE GENOMIC DNA]</scope>
    <source>
        <strain evidence="11 12">DSM 22857</strain>
    </source>
</reference>
<evidence type="ECO:0000256" key="7">
    <source>
        <dbReference type="ARBA" id="ARBA00023136"/>
    </source>
</evidence>
<dbReference type="GO" id="GO:0005385">
    <property type="term" value="F:zinc ion transmembrane transporter activity"/>
    <property type="evidence" value="ECO:0007669"/>
    <property type="project" value="TreeGrafter"/>
</dbReference>
<dbReference type="RefSeq" id="WP_104434172.1">
    <property type="nucleotide sequence ID" value="NZ_PTJD01000012.1"/>
</dbReference>